<dbReference type="FunFam" id="3.90.1170.10:FF:000001">
    <property type="entry name" value="50S ribosomal protein L16"/>
    <property type="match status" value="1"/>
</dbReference>
<evidence type="ECO:0000256" key="4">
    <source>
        <dbReference type="RuleBase" id="RU004413"/>
    </source>
</evidence>
<name>A0A8F0WGD9_9STRA</name>
<dbReference type="GO" id="GO:0003735">
    <property type="term" value="F:structural constituent of ribosome"/>
    <property type="evidence" value="ECO:0007669"/>
    <property type="project" value="InterPro"/>
</dbReference>
<dbReference type="RefSeq" id="YP_010133771.1">
    <property type="nucleotide sequence ID" value="NC_056788.1"/>
</dbReference>
<dbReference type="GO" id="GO:0019843">
    <property type="term" value="F:rRNA binding"/>
    <property type="evidence" value="ECO:0007669"/>
    <property type="project" value="InterPro"/>
</dbReference>
<reference evidence="5" key="1">
    <citation type="journal article" date="2021" name="Ecol Indic">
        <title>Morphological and molecular identification reveals that waters from an isolated oasis in Tamanrasset (extreme South of Algerian Sahara) are colonized by opportunistic and pollution-tolerant diatom species.</title>
        <authorList>
            <person name="Gastineau R."/>
            <person name="Hamedi C."/>
            <person name="Baba Hamed M.B."/>
            <person name="Abi-Ayad S.-M.E.-A."/>
            <person name="Bak M."/>
            <person name="Lemieux C."/>
            <person name="Turmel M."/>
            <person name="Dobosz S."/>
            <person name="Wrobel R.J."/>
            <person name="Kierzek A."/>
            <person name="Lange-Bertalot H."/>
            <person name="Witkowski A."/>
        </authorList>
    </citation>
    <scope>NUCLEOTIDE SEQUENCE</scope>
    <source>
        <strain evidence="5">SZCZR1828</strain>
    </source>
</reference>
<dbReference type="InterPro" id="IPR020798">
    <property type="entry name" value="Ribosomal_uL16_CS"/>
</dbReference>
<dbReference type="InterPro" id="IPR000114">
    <property type="entry name" value="Ribosomal_uL16_bact-type"/>
</dbReference>
<dbReference type="PRINTS" id="PR00060">
    <property type="entry name" value="RIBOSOMALL16"/>
</dbReference>
<dbReference type="SUPFAM" id="SSF54686">
    <property type="entry name" value="Ribosomal protein L16p/L10e"/>
    <property type="match status" value="1"/>
</dbReference>
<evidence type="ECO:0000256" key="2">
    <source>
        <dbReference type="ARBA" id="ARBA00022980"/>
    </source>
</evidence>
<dbReference type="PANTHER" id="PTHR12220">
    <property type="entry name" value="50S/60S RIBOSOMAL PROTEIN L16"/>
    <property type="match status" value="1"/>
</dbReference>
<geneLocation type="mitochondrion" evidence="5"/>
<dbReference type="PANTHER" id="PTHR12220:SF13">
    <property type="entry name" value="LARGE RIBOSOMAL SUBUNIT PROTEIN UL16M"/>
    <property type="match status" value="1"/>
</dbReference>
<dbReference type="CDD" id="cd01433">
    <property type="entry name" value="Ribosomal_L16_L10e"/>
    <property type="match status" value="1"/>
</dbReference>
<keyword evidence="2 4" id="KW-0689">Ribosomal protein</keyword>
<dbReference type="AlphaFoldDB" id="A0A8F0WGD9"/>
<dbReference type="InterPro" id="IPR047873">
    <property type="entry name" value="Ribosomal_uL16"/>
</dbReference>
<accession>A0A8F0WGD9</accession>
<dbReference type="GeneID" id="67123343"/>
<keyword evidence="3 4" id="KW-0687">Ribonucleoprotein</keyword>
<evidence type="ECO:0000256" key="3">
    <source>
        <dbReference type="ARBA" id="ARBA00023274"/>
    </source>
</evidence>
<dbReference type="Gene3D" id="3.90.1170.10">
    <property type="entry name" value="Ribosomal protein L10e/L16"/>
    <property type="match status" value="1"/>
</dbReference>
<dbReference type="Pfam" id="PF00252">
    <property type="entry name" value="Ribosomal_L16"/>
    <property type="match status" value="1"/>
</dbReference>
<keyword evidence="5" id="KW-0496">Mitochondrion</keyword>
<dbReference type="GO" id="GO:0006412">
    <property type="term" value="P:translation"/>
    <property type="evidence" value="ECO:0007669"/>
    <property type="project" value="InterPro"/>
</dbReference>
<dbReference type="NCBIfam" id="TIGR01164">
    <property type="entry name" value="rplP_bact"/>
    <property type="match status" value="1"/>
</dbReference>
<dbReference type="InterPro" id="IPR036920">
    <property type="entry name" value="Ribosomal_uL16_sf"/>
</dbReference>
<protein>
    <submittedName>
        <fullName evidence="5">Ribosomal protein L16</fullName>
    </submittedName>
</protein>
<evidence type="ECO:0000256" key="1">
    <source>
        <dbReference type="ARBA" id="ARBA00008931"/>
    </source>
</evidence>
<proteinExistence type="inferred from homology"/>
<evidence type="ECO:0000313" key="5">
    <source>
        <dbReference type="EMBL" id="QWM93261.1"/>
    </source>
</evidence>
<comment type="similarity">
    <text evidence="1 4">Belongs to the universal ribosomal protein uL16 family.</text>
</comment>
<dbReference type="PROSITE" id="PS00701">
    <property type="entry name" value="RIBOSOMAL_L16_2"/>
    <property type="match status" value="1"/>
</dbReference>
<dbReference type="GO" id="GO:0005840">
    <property type="term" value="C:ribosome"/>
    <property type="evidence" value="ECO:0007669"/>
    <property type="project" value="UniProtKB-KW"/>
</dbReference>
<organism evidence="5">
    <name type="scientific">Nitzschia supralitorea</name>
    <dbReference type="NCBI Taxonomy" id="303403"/>
    <lineage>
        <taxon>Eukaryota</taxon>
        <taxon>Sar</taxon>
        <taxon>Stramenopiles</taxon>
        <taxon>Ochrophyta</taxon>
        <taxon>Bacillariophyta</taxon>
        <taxon>Bacillariophyceae</taxon>
        <taxon>Bacillariophycidae</taxon>
        <taxon>Bacillariales</taxon>
        <taxon>Bacillariaceae</taxon>
        <taxon>Nitzschia</taxon>
    </lineage>
</organism>
<dbReference type="InterPro" id="IPR016180">
    <property type="entry name" value="Ribosomal_uL16_dom"/>
</dbReference>
<gene>
    <name evidence="5" type="primary">rpl16</name>
</gene>
<sequence>MFLQPRKTKYKKTRKGRLKKLEFKANSIRFGEFGLKAQVAGVVSARQIEAARRTIARKIKRKGKIWICIFPDLPITAKPTESRMGKGKGAVSHWVARVRGGTTLFEVCGIPKHIATEALKAGSKKLPIKTKIFD</sequence>
<dbReference type="GO" id="GO:1990904">
    <property type="term" value="C:ribonucleoprotein complex"/>
    <property type="evidence" value="ECO:0007669"/>
    <property type="project" value="UniProtKB-KW"/>
</dbReference>
<dbReference type="EMBL" id="MT383639">
    <property type="protein sequence ID" value="QWM93261.1"/>
    <property type="molecule type" value="Genomic_DNA"/>
</dbReference>